<accession>A0A6I9ICI7</accession>
<dbReference type="Gene3D" id="3.40.50.720">
    <property type="entry name" value="NAD(P)-binding Rossmann-like Domain"/>
    <property type="match status" value="1"/>
</dbReference>
<evidence type="ECO:0000256" key="2">
    <source>
        <dbReference type="ARBA" id="ARBA00022723"/>
    </source>
</evidence>
<dbReference type="PANTHER" id="PTHR43880:SF6">
    <property type="entry name" value="ALCOHOL DEHYDROGENASE 6A (CLASS V)"/>
    <property type="match status" value="1"/>
</dbReference>
<comment type="similarity">
    <text evidence="6">Belongs to the zinc-containing alcohol dehydrogenase family.</text>
</comment>
<gene>
    <name evidence="9" type="primary">LOC102528785</name>
</gene>
<evidence type="ECO:0000256" key="1">
    <source>
        <dbReference type="ARBA" id="ARBA00001947"/>
    </source>
</evidence>
<dbReference type="InterPro" id="IPR002328">
    <property type="entry name" value="ADH_Zn_CS"/>
</dbReference>
<dbReference type="InterPro" id="IPR036291">
    <property type="entry name" value="NAD(P)-bd_dom_sf"/>
</dbReference>
<keyword evidence="2 6" id="KW-0479">Metal-binding</keyword>
<proteinExistence type="inferred from homology"/>
<evidence type="ECO:0000313" key="8">
    <source>
        <dbReference type="Proteomes" id="UP001652581"/>
    </source>
</evidence>
<evidence type="ECO:0000256" key="6">
    <source>
        <dbReference type="RuleBase" id="RU361277"/>
    </source>
</evidence>
<dbReference type="InterPro" id="IPR013149">
    <property type="entry name" value="ADH-like_C"/>
</dbReference>
<dbReference type="Gene3D" id="3.90.180.10">
    <property type="entry name" value="Medium-chain alcohol dehydrogenases, catalytic domain"/>
    <property type="match status" value="1"/>
</dbReference>
<dbReference type="GeneID" id="102528785"/>
<name>A0A6I9ICI7_VICPA</name>
<dbReference type="GO" id="GO:0042573">
    <property type="term" value="P:retinoic acid metabolic process"/>
    <property type="evidence" value="ECO:0007669"/>
    <property type="project" value="TreeGrafter"/>
</dbReference>
<dbReference type="Proteomes" id="UP001652581">
    <property type="component" value="Chromosome 2"/>
</dbReference>
<dbReference type="GO" id="GO:0004745">
    <property type="term" value="F:all-trans-retinol dehydrogenase (NAD+) activity"/>
    <property type="evidence" value="ECO:0007669"/>
    <property type="project" value="TreeGrafter"/>
</dbReference>
<dbReference type="SMART" id="SM00829">
    <property type="entry name" value="PKS_ER"/>
    <property type="match status" value="1"/>
</dbReference>
<dbReference type="Pfam" id="PF00107">
    <property type="entry name" value="ADH_zinc_N"/>
    <property type="match status" value="1"/>
</dbReference>
<dbReference type="InterPro" id="IPR020843">
    <property type="entry name" value="ER"/>
</dbReference>
<dbReference type="SUPFAM" id="SSF50129">
    <property type="entry name" value="GroES-like"/>
    <property type="match status" value="2"/>
</dbReference>
<evidence type="ECO:0000313" key="9">
    <source>
        <dbReference type="RefSeq" id="XP_006208997.3"/>
    </source>
</evidence>
<sequence length="387" mass="41418">MSLQDTKETRKLIMDTAGKIITCRAAIAWAANSLSIEKVQVEPPKAGEVRIKMTSSGICSSDDHLLKGLSPVNFPLIPGHEGAGIVESIGKGVRSVKPGDKVLTLPIPQCRECSSCLHPKGNFCEKRDILPSSGLMLDGTSRFTCKGEKIYHSFGTSTFSEYTVVHEIAVAKIDDAAPMDKICVISCAVPTGYGAAVHSAKVTPGSTCVIFGLGGVGLAIVMGCKASGAARIIGVDINEEKFPWARALGVTDCLNPQNLKKPVQEVVMEMTGVGVDFAFEAIGLPETMTAAWDCCHLSYGVCVIVGWAPQNSQLSLDATKVITGRTLKGVALGGYKTRDCVPQLVTDYLRNKINIGPLITHQLPFEQLHKAFELYHAGKTIRCVLLF</sequence>
<keyword evidence="3 6" id="KW-0862">Zinc</keyword>
<keyword evidence="8" id="KW-1185">Reference proteome</keyword>
<dbReference type="SUPFAM" id="SSF51735">
    <property type="entry name" value="NAD(P)-binding Rossmann-fold domains"/>
    <property type="match status" value="1"/>
</dbReference>
<dbReference type="InterPro" id="IPR013154">
    <property type="entry name" value="ADH-like_N"/>
</dbReference>
<dbReference type="PANTHER" id="PTHR43880">
    <property type="entry name" value="ALCOHOL DEHYDROGENASE"/>
    <property type="match status" value="1"/>
</dbReference>
<organism evidence="8 9">
    <name type="scientific">Vicugna pacos</name>
    <name type="common">Alpaca</name>
    <name type="synonym">Lama pacos</name>
    <dbReference type="NCBI Taxonomy" id="30538"/>
    <lineage>
        <taxon>Eukaryota</taxon>
        <taxon>Metazoa</taxon>
        <taxon>Chordata</taxon>
        <taxon>Craniata</taxon>
        <taxon>Vertebrata</taxon>
        <taxon>Euteleostomi</taxon>
        <taxon>Mammalia</taxon>
        <taxon>Eutheria</taxon>
        <taxon>Laurasiatheria</taxon>
        <taxon>Artiodactyla</taxon>
        <taxon>Tylopoda</taxon>
        <taxon>Camelidae</taxon>
        <taxon>Vicugna</taxon>
    </lineage>
</organism>
<dbReference type="RefSeq" id="XP_006208997.3">
    <property type="nucleotide sequence ID" value="XM_006208935.4"/>
</dbReference>
<evidence type="ECO:0000256" key="4">
    <source>
        <dbReference type="ARBA" id="ARBA00023002"/>
    </source>
</evidence>
<reference evidence="9" key="2">
    <citation type="submission" date="2025-08" db="UniProtKB">
        <authorList>
            <consortium name="RefSeq"/>
        </authorList>
    </citation>
    <scope>IDENTIFICATION</scope>
</reference>
<dbReference type="KEGG" id="vpc:102528785"/>
<evidence type="ECO:0000256" key="3">
    <source>
        <dbReference type="ARBA" id="ARBA00022833"/>
    </source>
</evidence>
<evidence type="ECO:0000256" key="5">
    <source>
        <dbReference type="ARBA" id="ARBA00023027"/>
    </source>
</evidence>
<keyword evidence="5" id="KW-0520">NAD</keyword>
<dbReference type="AlphaFoldDB" id="A0A6I9ICI7"/>
<dbReference type="InParanoid" id="A0A6I9ICI7"/>
<evidence type="ECO:0000259" key="7">
    <source>
        <dbReference type="SMART" id="SM00829"/>
    </source>
</evidence>
<dbReference type="InterPro" id="IPR011032">
    <property type="entry name" value="GroES-like_sf"/>
</dbReference>
<keyword evidence="4" id="KW-0560">Oxidoreductase</keyword>
<dbReference type="PROSITE" id="PS00059">
    <property type="entry name" value="ADH_ZINC"/>
    <property type="match status" value="1"/>
</dbReference>
<comment type="cofactor">
    <cofactor evidence="1 6">
        <name>Zn(2+)</name>
        <dbReference type="ChEBI" id="CHEBI:29105"/>
    </cofactor>
</comment>
<protein>
    <submittedName>
        <fullName evidence="9">Alcohol dehydrogenase 1-like</fullName>
    </submittedName>
</protein>
<feature type="domain" description="Enoyl reductase (ER)" evidence="7">
    <location>
        <begin position="30"/>
        <end position="385"/>
    </location>
</feature>
<dbReference type="OrthoDB" id="417550at2759"/>
<dbReference type="Pfam" id="PF08240">
    <property type="entry name" value="ADH_N"/>
    <property type="match status" value="1"/>
</dbReference>
<dbReference type="GO" id="GO:0008270">
    <property type="term" value="F:zinc ion binding"/>
    <property type="evidence" value="ECO:0007669"/>
    <property type="project" value="InterPro"/>
</dbReference>
<dbReference type="GO" id="GO:0005829">
    <property type="term" value="C:cytosol"/>
    <property type="evidence" value="ECO:0007669"/>
    <property type="project" value="TreeGrafter"/>
</dbReference>
<dbReference type="GO" id="GO:0042572">
    <property type="term" value="P:retinol metabolic process"/>
    <property type="evidence" value="ECO:0007669"/>
    <property type="project" value="TreeGrafter"/>
</dbReference>
<reference evidence="8" key="1">
    <citation type="submission" date="2025-05" db="UniProtKB">
        <authorList>
            <consortium name="RefSeq"/>
        </authorList>
    </citation>
    <scope>NUCLEOTIDE SEQUENCE [LARGE SCALE GENOMIC DNA]</scope>
</reference>